<evidence type="ECO:0000313" key="2">
    <source>
        <dbReference type="EMBL" id="CAF1543341.1"/>
    </source>
</evidence>
<feature type="compositionally biased region" description="Basic residues" evidence="1">
    <location>
        <begin position="125"/>
        <end position="142"/>
    </location>
</feature>
<keyword evidence="4" id="KW-1185">Reference proteome</keyword>
<reference evidence="2" key="1">
    <citation type="submission" date="2021-02" db="EMBL/GenBank/DDBJ databases">
        <authorList>
            <person name="Nowell W R."/>
        </authorList>
    </citation>
    <scope>NUCLEOTIDE SEQUENCE</scope>
</reference>
<evidence type="ECO:0000256" key="1">
    <source>
        <dbReference type="SAM" id="MobiDB-lite"/>
    </source>
</evidence>
<sequence>KYPLDKDNTNYSRLLKSSNSIQYSSSSASIPIVTTASISNPTIQGENEFEDMSNLDGLVDSDFETDRSVKAITDTIFHVLTPKIDMSLTTTTKRTILKRLSGEIVAEDNVLKQLQAREKQEKTKQAKVSRSKAPKKFRKRGNSSKSRLSSYRRSDGARFPRARVYLWESRNAVEYK</sequence>
<feature type="non-terminal residue" evidence="2">
    <location>
        <position position="1"/>
    </location>
</feature>
<feature type="region of interest" description="Disordered" evidence="1">
    <location>
        <begin position="118"/>
        <end position="155"/>
    </location>
</feature>
<dbReference type="AlphaFoldDB" id="A0A815WFL6"/>
<dbReference type="Proteomes" id="UP000681722">
    <property type="component" value="Unassembled WGS sequence"/>
</dbReference>
<evidence type="ECO:0000313" key="3">
    <source>
        <dbReference type="EMBL" id="CAF4403811.1"/>
    </source>
</evidence>
<evidence type="ECO:0000313" key="4">
    <source>
        <dbReference type="Proteomes" id="UP000663829"/>
    </source>
</evidence>
<dbReference type="Proteomes" id="UP000663829">
    <property type="component" value="Unassembled WGS sequence"/>
</dbReference>
<dbReference type="EMBL" id="CAJOBC010091798">
    <property type="protein sequence ID" value="CAF4403811.1"/>
    <property type="molecule type" value="Genomic_DNA"/>
</dbReference>
<comment type="caution">
    <text evidence="2">The sequence shown here is derived from an EMBL/GenBank/DDBJ whole genome shotgun (WGS) entry which is preliminary data.</text>
</comment>
<protein>
    <submittedName>
        <fullName evidence="2">Uncharacterized protein</fullName>
    </submittedName>
</protein>
<dbReference type="EMBL" id="CAJNOQ010026152">
    <property type="protein sequence ID" value="CAF1543341.1"/>
    <property type="molecule type" value="Genomic_DNA"/>
</dbReference>
<proteinExistence type="predicted"/>
<name>A0A815WFL6_9BILA</name>
<gene>
    <name evidence="2" type="ORF">GPM918_LOCUS38758</name>
    <name evidence="3" type="ORF">SRO942_LOCUS39601</name>
</gene>
<organism evidence="2 4">
    <name type="scientific">Didymodactylos carnosus</name>
    <dbReference type="NCBI Taxonomy" id="1234261"/>
    <lineage>
        <taxon>Eukaryota</taxon>
        <taxon>Metazoa</taxon>
        <taxon>Spiralia</taxon>
        <taxon>Gnathifera</taxon>
        <taxon>Rotifera</taxon>
        <taxon>Eurotatoria</taxon>
        <taxon>Bdelloidea</taxon>
        <taxon>Philodinida</taxon>
        <taxon>Philodinidae</taxon>
        <taxon>Didymodactylos</taxon>
    </lineage>
</organism>
<accession>A0A815WFL6</accession>